<sequence>MVFQRERGRGGERFDLARLKTIPITAVATELGFRLSARGNGCCQLPGHDDTTPSFSIRENRFRCFACDQKGDVIQLVMLMHGMNFATACLWLESRYFGGGARLKYPTSSIKPTDRSSAAPSSSSRSASFDAVFDAEVFTWILENSPLRADGAAYLYSRGYLPDTLAHFRVGQVNDRRLLLRHAMSKFGSVRLRSCGVLADYERGEQLVFPSGYLLFPFIAEGKITYLQGRRADQEKKWRWLCPKKLLPPTYNIDVLAGSATTIGICEGVTDVLSAHQLGWNAIGLVGAGARPDATVLSRLAGRNVVIFGDADKAGAALSRGITQSLRSHGTTVIRKRFPPGINDLNDYLRHTQERFR</sequence>
<evidence type="ECO:0000256" key="5">
    <source>
        <dbReference type="ARBA" id="ARBA00022705"/>
    </source>
</evidence>
<keyword evidence="1" id="KW-0240">DNA-directed RNA polymerase</keyword>
<evidence type="ECO:0000256" key="2">
    <source>
        <dbReference type="ARBA" id="ARBA00022515"/>
    </source>
</evidence>
<dbReference type="InterPro" id="IPR006171">
    <property type="entry name" value="TOPRIM_dom"/>
</dbReference>
<dbReference type="Pfam" id="PF13155">
    <property type="entry name" value="Toprim_2"/>
    <property type="match status" value="1"/>
</dbReference>
<keyword evidence="4" id="KW-0548">Nucleotidyltransferase</keyword>
<dbReference type="GO" id="GO:1990077">
    <property type="term" value="C:primosome complex"/>
    <property type="evidence" value="ECO:0007669"/>
    <property type="project" value="UniProtKB-KW"/>
</dbReference>
<dbReference type="InterPro" id="IPR034154">
    <property type="entry name" value="TOPRIM_DnaG/twinkle"/>
</dbReference>
<dbReference type="AlphaFoldDB" id="U4Q1A0"/>
<dbReference type="InterPro" id="IPR037068">
    <property type="entry name" value="DNA_primase_core_N_sf"/>
</dbReference>
<evidence type="ECO:0000256" key="3">
    <source>
        <dbReference type="ARBA" id="ARBA00022679"/>
    </source>
</evidence>
<evidence type="ECO:0000256" key="4">
    <source>
        <dbReference type="ARBA" id="ARBA00022695"/>
    </source>
</evidence>
<dbReference type="GO" id="GO:0000428">
    <property type="term" value="C:DNA-directed RNA polymerase complex"/>
    <property type="evidence" value="ECO:0007669"/>
    <property type="project" value="UniProtKB-KW"/>
</dbReference>
<dbReference type="GO" id="GO:0006269">
    <property type="term" value="P:DNA replication, synthesis of primer"/>
    <property type="evidence" value="ECO:0007669"/>
    <property type="project" value="UniProtKB-KW"/>
</dbReference>
<gene>
    <name evidence="11" type="ORF">BN877_II0021</name>
</gene>
<dbReference type="SUPFAM" id="SSF56731">
    <property type="entry name" value="DNA primase core"/>
    <property type="match status" value="1"/>
</dbReference>
<dbReference type="Pfam" id="PF01807">
    <property type="entry name" value="Zn_ribbon_DnaG"/>
    <property type="match status" value="1"/>
</dbReference>
<dbReference type="EMBL" id="HG518323">
    <property type="protein sequence ID" value="CDI09823.1"/>
    <property type="molecule type" value="Genomic_DNA"/>
</dbReference>
<evidence type="ECO:0000256" key="8">
    <source>
        <dbReference type="ARBA" id="ARBA00022833"/>
    </source>
</evidence>
<dbReference type="SMART" id="SM00493">
    <property type="entry name" value="TOPRIM"/>
    <property type="match status" value="1"/>
</dbReference>
<dbReference type="Proteomes" id="UP000016944">
    <property type="component" value="Chromosome II"/>
</dbReference>
<evidence type="ECO:0000256" key="1">
    <source>
        <dbReference type="ARBA" id="ARBA00022478"/>
    </source>
</evidence>
<evidence type="ECO:0000256" key="6">
    <source>
        <dbReference type="ARBA" id="ARBA00022723"/>
    </source>
</evidence>
<dbReference type="SMART" id="SM00400">
    <property type="entry name" value="ZnF_CHCC"/>
    <property type="match status" value="1"/>
</dbReference>
<reference evidence="11 12" key="1">
    <citation type="journal article" date="2013" name="Genome Announc.">
        <title>Complete Genome Sequence of the Sesbania Symbiont and Rice Growth-Promoting Endophyte Rhizobium sp. Strain IRBG74.</title>
        <authorList>
            <person name="Crook M.B."/>
            <person name="Mitra S."/>
            <person name="Ane J.M."/>
            <person name="Sadowsky M.J."/>
            <person name="Gyaneshwar P."/>
        </authorList>
    </citation>
    <scope>NUCLEOTIDE SEQUENCE [LARGE SCALE GENOMIC DNA]</scope>
    <source>
        <strain evidence="11 12">IRBG74</strain>
    </source>
</reference>
<dbReference type="PROSITE" id="PS50880">
    <property type="entry name" value="TOPRIM"/>
    <property type="match status" value="1"/>
</dbReference>
<keyword evidence="5" id="KW-0235">DNA replication</keyword>
<evidence type="ECO:0000256" key="7">
    <source>
        <dbReference type="ARBA" id="ARBA00022771"/>
    </source>
</evidence>
<keyword evidence="2" id="KW-0639">Primosome</keyword>
<dbReference type="RefSeq" id="WP_022562578.1">
    <property type="nucleotide sequence ID" value="NC_022545.1"/>
</dbReference>
<dbReference type="GO" id="GO:0008270">
    <property type="term" value="F:zinc ion binding"/>
    <property type="evidence" value="ECO:0007669"/>
    <property type="project" value="UniProtKB-KW"/>
</dbReference>
<evidence type="ECO:0000313" key="12">
    <source>
        <dbReference type="Proteomes" id="UP000016944"/>
    </source>
</evidence>
<evidence type="ECO:0000256" key="9">
    <source>
        <dbReference type="ARBA" id="ARBA00023163"/>
    </source>
</evidence>
<keyword evidence="6" id="KW-0479">Metal-binding</keyword>
<dbReference type="Gene3D" id="3.40.1360.10">
    <property type="match status" value="1"/>
</dbReference>
<dbReference type="Gene3D" id="3.90.580.10">
    <property type="entry name" value="Zinc finger, CHC2-type domain"/>
    <property type="match status" value="1"/>
</dbReference>
<dbReference type="KEGG" id="rir:BN877_II0021"/>
<dbReference type="GO" id="GO:0005737">
    <property type="term" value="C:cytoplasm"/>
    <property type="evidence" value="ECO:0007669"/>
    <property type="project" value="TreeGrafter"/>
</dbReference>
<name>U4Q1A0_9HYPH</name>
<dbReference type="HOGENOM" id="CLU_069090_0_0_5"/>
<keyword evidence="9" id="KW-0804">Transcription</keyword>
<dbReference type="SUPFAM" id="SSF57783">
    <property type="entry name" value="Zinc beta-ribbon"/>
    <property type="match status" value="1"/>
</dbReference>
<dbReference type="Gene3D" id="3.90.980.10">
    <property type="entry name" value="DNA primase, catalytic core, N-terminal domain"/>
    <property type="match status" value="1"/>
</dbReference>
<feature type="domain" description="Toprim" evidence="10">
    <location>
        <begin position="261"/>
        <end position="341"/>
    </location>
</feature>
<dbReference type="InterPro" id="IPR050219">
    <property type="entry name" value="DnaG_primase"/>
</dbReference>
<organism evidence="11 12">
    <name type="scientific">Agrobacterium pusense</name>
    <dbReference type="NCBI Taxonomy" id="648995"/>
    <lineage>
        <taxon>Bacteria</taxon>
        <taxon>Pseudomonadati</taxon>
        <taxon>Pseudomonadota</taxon>
        <taxon>Alphaproteobacteria</taxon>
        <taxon>Hyphomicrobiales</taxon>
        <taxon>Rhizobiaceae</taxon>
        <taxon>Rhizobium/Agrobacterium group</taxon>
        <taxon>Agrobacterium</taxon>
    </lineage>
</organism>
<dbReference type="GO" id="GO:0003677">
    <property type="term" value="F:DNA binding"/>
    <property type="evidence" value="ECO:0007669"/>
    <property type="project" value="InterPro"/>
</dbReference>
<dbReference type="PATRIC" id="fig|424182.3.peg.2893"/>
<dbReference type="PANTHER" id="PTHR30313:SF2">
    <property type="entry name" value="DNA PRIMASE"/>
    <property type="match status" value="1"/>
</dbReference>
<accession>U4Q1A0</accession>
<proteinExistence type="predicted"/>
<keyword evidence="8" id="KW-0862">Zinc</keyword>
<dbReference type="GO" id="GO:0003899">
    <property type="term" value="F:DNA-directed RNA polymerase activity"/>
    <property type="evidence" value="ECO:0007669"/>
    <property type="project" value="InterPro"/>
</dbReference>
<dbReference type="PANTHER" id="PTHR30313">
    <property type="entry name" value="DNA PRIMASE"/>
    <property type="match status" value="1"/>
</dbReference>
<keyword evidence="7" id="KW-0863">Zinc-finger</keyword>
<evidence type="ECO:0000313" key="11">
    <source>
        <dbReference type="EMBL" id="CDI09823.1"/>
    </source>
</evidence>
<keyword evidence="3" id="KW-0808">Transferase</keyword>
<evidence type="ECO:0000259" key="10">
    <source>
        <dbReference type="PROSITE" id="PS50880"/>
    </source>
</evidence>
<protein>
    <submittedName>
        <fullName evidence="11">Zinc finger, CHC2-family protein</fullName>
    </submittedName>
</protein>
<dbReference type="InterPro" id="IPR036977">
    <property type="entry name" value="DNA_primase_Znf_CHC2"/>
</dbReference>
<dbReference type="CDD" id="cd01029">
    <property type="entry name" value="TOPRIM_primases"/>
    <property type="match status" value="1"/>
</dbReference>
<dbReference type="InterPro" id="IPR002694">
    <property type="entry name" value="Znf_CHC2"/>
</dbReference>